<feature type="transmembrane region" description="Helical" evidence="1">
    <location>
        <begin position="29"/>
        <end position="52"/>
    </location>
</feature>
<keyword evidence="1" id="KW-1133">Transmembrane helix</keyword>
<dbReference type="AlphaFoldDB" id="A0A1I7X7W1"/>
<keyword evidence="1" id="KW-0472">Membrane</keyword>
<dbReference type="WBParaSite" id="Hba_13663">
    <property type="protein sequence ID" value="Hba_13663"/>
    <property type="gene ID" value="Hba_13663"/>
</dbReference>
<evidence type="ECO:0000313" key="3">
    <source>
        <dbReference type="WBParaSite" id="Hba_13663"/>
    </source>
</evidence>
<reference evidence="3" key="1">
    <citation type="submission" date="2016-11" db="UniProtKB">
        <authorList>
            <consortium name="WormBaseParasite"/>
        </authorList>
    </citation>
    <scope>IDENTIFICATION</scope>
</reference>
<name>A0A1I7X7W1_HETBA</name>
<feature type="transmembrane region" description="Helical" evidence="1">
    <location>
        <begin position="6"/>
        <end position="22"/>
    </location>
</feature>
<dbReference type="Proteomes" id="UP000095283">
    <property type="component" value="Unplaced"/>
</dbReference>
<organism evidence="2 3">
    <name type="scientific">Heterorhabditis bacteriophora</name>
    <name type="common">Entomopathogenic nematode worm</name>
    <dbReference type="NCBI Taxonomy" id="37862"/>
    <lineage>
        <taxon>Eukaryota</taxon>
        <taxon>Metazoa</taxon>
        <taxon>Ecdysozoa</taxon>
        <taxon>Nematoda</taxon>
        <taxon>Chromadorea</taxon>
        <taxon>Rhabditida</taxon>
        <taxon>Rhabditina</taxon>
        <taxon>Rhabditomorpha</taxon>
        <taxon>Strongyloidea</taxon>
        <taxon>Heterorhabditidae</taxon>
        <taxon>Heterorhabditis</taxon>
    </lineage>
</organism>
<accession>A0A1I7X7W1</accession>
<protein>
    <submittedName>
        <fullName evidence="3">Uncharacterized protein</fullName>
    </submittedName>
</protein>
<feature type="transmembrane region" description="Helical" evidence="1">
    <location>
        <begin position="95"/>
        <end position="117"/>
    </location>
</feature>
<keyword evidence="1" id="KW-0812">Transmembrane</keyword>
<proteinExistence type="predicted"/>
<evidence type="ECO:0000313" key="2">
    <source>
        <dbReference type="Proteomes" id="UP000095283"/>
    </source>
</evidence>
<keyword evidence="2" id="KW-1185">Reference proteome</keyword>
<evidence type="ECO:0000256" key="1">
    <source>
        <dbReference type="SAM" id="Phobius"/>
    </source>
</evidence>
<sequence>MIYGIIIVKFCLIYNFFFKLHIHSLLLRLVFIVLSILNCILHLQLVLLYLVWSLVMFKFASENPFSQQVPRSLGVDHTITSIKRRFVIETKLFDLFRYFVSVPLSYSIYFIHTINVIECISSPSGRQHKELQRFLWSSSIPTDISDNSIGLIGSNVLSTICLVH</sequence>